<accession>A0ABR2Z0V0</accession>
<reference evidence="1 2" key="1">
    <citation type="journal article" date="2024" name="Nat. Commun.">
        <title>Phylogenomics reveals the evolutionary origins of lichenization in chlorophyte algae.</title>
        <authorList>
            <person name="Puginier C."/>
            <person name="Libourel C."/>
            <person name="Otte J."/>
            <person name="Skaloud P."/>
            <person name="Haon M."/>
            <person name="Grisel S."/>
            <person name="Petersen M."/>
            <person name="Berrin J.G."/>
            <person name="Delaux P.M."/>
            <person name="Dal Grande F."/>
            <person name="Keller J."/>
        </authorList>
    </citation>
    <scope>NUCLEOTIDE SEQUENCE [LARGE SCALE GENOMIC DNA]</scope>
    <source>
        <strain evidence="1 2">SAG 216-7</strain>
    </source>
</reference>
<proteinExistence type="predicted"/>
<protein>
    <recommendedName>
        <fullName evidence="3">DUF3598 domain-containing protein</fullName>
    </recommendedName>
</protein>
<dbReference type="Proteomes" id="UP001491310">
    <property type="component" value="Unassembled WGS sequence"/>
</dbReference>
<name>A0ABR2Z0V0_9CHLO</name>
<keyword evidence="2" id="KW-1185">Reference proteome</keyword>
<evidence type="ECO:0008006" key="3">
    <source>
        <dbReference type="Google" id="ProtNLM"/>
    </source>
</evidence>
<gene>
    <name evidence="1" type="ORF">WJX75_005704</name>
</gene>
<evidence type="ECO:0000313" key="1">
    <source>
        <dbReference type="EMBL" id="KAK9917552.1"/>
    </source>
</evidence>
<dbReference type="EMBL" id="JALJOT010000002">
    <property type="protein sequence ID" value="KAK9917552.1"/>
    <property type="molecule type" value="Genomic_DNA"/>
</dbReference>
<organism evidence="1 2">
    <name type="scientific">Coccomyxa subellipsoidea</name>
    <dbReference type="NCBI Taxonomy" id="248742"/>
    <lineage>
        <taxon>Eukaryota</taxon>
        <taxon>Viridiplantae</taxon>
        <taxon>Chlorophyta</taxon>
        <taxon>core chlorophytes</taxon>
        <taxon>Trebouxiophyceae</taxon>
        <taxon>Trebouxiophyceae incertae sedis</taxon>
        <taxon>Coccomyxaceae</taxon>
        <taxon>Coccomyxa</taxon>
    </lineage>
</organism>
<sequence length="381" mass="43002">MTPPAGAALANSTAVPYYPAAVRDPVTGEWYLFFTYQEELKGACNVKGGCETGRHQGGRSRSHPLLLRLGYGALPDMRLAQTDVQKLQLHESFAKLKQQHGASALKASEWRPFSWKGQIYLSHWLALPPGQERAALARLDLEHGSLEHVYRFEVLQEELAKYHGRRTRTHDRSTSGLEQRVDTEASWGFVPEKDGLVIYPSLLPCTVALEFDAEVPEGALLRNRHCYEDQAGRIEDYTGLDILKHEMLSSGNPVAWDIERGGRSRELIAVMHKRGHDTEHWAVRIDRASHRISHISAGPILTMRDFQPEGFLEAEIVVSTYHVIDMGEPWGRILRVVYGEGDHLFCWVEITTEAIVWHALPAPRTLPKQTRMRFKASGTIS</sequence>
<comment type="caution">
    <text evidence="1">The sequence shown here is derived from an EMBL/GenBank/DDBJ whole genome shotgun (WGS) entry which is preliminary data.</text>
</comment>
<evidence type="ECO:0000313" key="2">
    <source>
        <dbReference type="Proteomes" id="UP001491310"/>
    </source>
</evidence>